<evidence type="ECO:0000313" key="5">
    <source>
        <dbReference type="Proteomes" id="UP000712713"/>
    </source>
</evidence>
<dbReference type="Proteomes" id="UP000712713">
    <property type="component" value="Unassembled WGS sequence"/>
</dbReference>
<evidence type="ECO:0000259" key="3">
    <source>
        <dbReference type="Pfam" id="PF08044"/>
    </source>
</evidence>
<feature type="domain" description="DUF1707" evidence="3">
    <location>
        <begin position="4"/>
        <end position="56"/>
    </location>
</feature>
<dbReference type="EMBL" id="DYZF01000129">
    <property type="protein sequence ID" value="HJE51380.1"/>
    <property type="molecule type" value="Genomic_DNA"/>
</dbReference>
<reference evidence="4" key="1">
    <citation type="journal article" date="2021" name="PeerJ">
        <title>Extensive microbial diversity within the chicken gut microbiome revealed by metagenomics and culture.</title>
        <authorList>
            <person name="Gilroy R."/>
            <person name="Ravi A."/>
            <person name="Getino M."/>
            <person name="Pursley I."/>
            <person name="Horton D.L."/>
            <person name="Alikhan N.F."/>
            <person name="Baker D."/>
            <person name="Gharbi K."/>
            <person name="Hall N."/>
            <person name="Watson M."/>
            <person name="Adriaenssens E.M."/>
            <person name="Foster-Nyarko E."/>
            <person name="Jarju S."/>
            <person name="Secka A."/>
            <person name="Antonio M."/>
            <person name="Oren A."/>
            <person name="Chaudhuri R.R."/>
            <person name="La Ragione R."/>
            <person name="Hildebrand F."/>
            <person name="Pallen M.J."/>
        </authorList>
    </citation>
    <scope>NUCLEOTIDE SEQUENCE</scope>
    <source>
        <strain evidence="4">ChiGjej3B3-7470</strain>
    </source>
</reference>
<keyword evidence="2" id="KW-0472">Membrane</keyword>
<evidence type="ECO:0000313" key="4">
    <source>
        <dbReference type="EMBL" id="HJE51380.1"/>
    </source>
</evidence>
<accession>A0A921JQH6</accession>
<evidence type="ECO:0000256" key="1">
    <source>
        <dbReference type="SAM" id="MobiDB-lite"/>
    </source>
</evidence>
<dbReference type="Pfam" id="PF08044">
    <property type="entry name" value="DUF1707"/>
    <property type="match status" value="1"/>
</dbReference>
<feature type="region of interest" description="Disordered" evidence="1">
    <location>
        <begin position="61"/>
        <end position="91"/>
    </location>
</feature>
<organism evidence="4 5">
    <name type="scientific">Tessaracoccus flavescens</name>
    <dbReference type="NCBI Taxonomy" id="399497"/>
    <lineage>
        <taxon>Bacteria</taxon>
        <taxon>Bacillati</taxon>
        <taxon>Actinomycetota</taxon>
        <taxon>Actinomycetes</taxon>
        <taxon>Propionibacteriales</taxon>
        <taxon>Propionibacteriaceae</taxon>
        <taxon>Tessaracoccus</taxon>
    </lineage>
</organism>
<keyword evidence="2" id="KW-0812">Transmembrane</keyword>
<dbReference type="InterPro" id="IPR012551">
    <property type="entry name" value="DUF1707_SHOCT-like"/>
</dbReference>
<proteinExistence type="predicted"/>
<comment type="caution">
    <text evidence="4">The sequence shown here is derived from an EMBL/GenBank/DDBJ whole genome shotgun (WGS) entry which is preliminary data.</text>
</comment>
<evidence type="ECO:0000256" key="2">
    <source>
        <dbReference type="SAM" id="Phobius"/>
    </source>
</evidence>
<reference evidence="4" key="2">
    <citation type="submission" date="2021-09" db="EMBL/GenBank/DDBJ databases">
        <authorList>
            <person name="Gilroy R."/>
        </authorList>
    </citation>
    <scope>NUCLEOTIDE SEQUENCE</scope>
    <source>
        <strain evidence="4">ChiGjej3B3-7470</strain>
    </source>
</reference>
<feature type="transmembrane region" description="Helical" evidence="2">
    <location>
        <begin position="97"/>
        <end position="118"/>
    </location>
</feature>
<protein>
    <submittedName>
        <fullName evidence="4">DUF1707 domain-containing protein</fullName>
    </submittedName>
</protein>
<keyword evidence="2" id="KW-1133">Transmembrane helix</keyword>
<dbReference type="AlphaFoldDB" id="A0A921JQH6"/>
<feature type="compositionally biased region" description="Basic and acidic residues" evidence="1">
    <location>
        <begin position="78"/>
        <end position="89"/>
    </location>
</feature>
<gene>
    <name evidence="4" type="ORF">K8V15_05290</name>
</gene>
<name>A0A921JQH6_9ACTN</name>
<sequence length="288" mass="31574">MSELRASFEERDRYLKQLSKHYAEGRLDEAEFEQRSDAIVSAVTHRDAMLQFEGLPKPNIVSVQGYQPPAGPRYEPQPYKEDLPGKRPEPQPVNRRGLLMVGGLAVGVVGLIGAANIVGRGSSQDFTTIEPNFIPDMYATAADEVPSDYFEPTSAMWDVVSALQERGLDHVSSLSMADRVITGTALSLRSPGVVTTFTRPAEHSGIGSPVTLDAVTETEVANSTPVDQLGNAVMESFDRVHMDLMPADTNALSFALEFRDGSPVYKWTDTTGAYAVYNVFMELVELKR</sequence>